<comment type="caution">
    <text evidence="1">The sequence shown here is derived from an EMBL/GenBank/DDBJ whole genome shotgun (WGS) entry which is preliminary data.</text>
</comment>
<dbReference type="EMBL" id="BSUZ01000001">
    <property type="protein sequence ID" value="GMA88030.1"/>
    <property type="molecule type" value="Genomic_DNA"/>
</dbReference>
<name>A0ABQ6JMN5_9ACTN</name>
<proteinExistence type="predicted"/>
<reference evidence="2" key="1">
    <citation type="journal article" date="2019" name="Int. J. Syst. Evol. Microbiol.">
        <title>The Global Catalogue of Microorganisms (GCM) 10K type strain sequencing project: providing services to taxonomists for standard genome sequencing and annotation.</title>
        <authorList>
            <consortium name="The Broad Institute Genomics Platform"/>
            <consortium name="The Broad Institute Genome Sequencing Center for Infectious Disease"/>
            <person name="Wu L."/>
            <person name="Ma J."/>
        </authorList>
    </citation>
    <scope>NUCLEOTIDE SEQUENCE [LARGE SCALE GENOMIC DNA]</scope>
    <source>
        <strain evidence="2">NBRC 108730</strain>
    </source>
</reference>
<evidence type="ECO:0000313" key="2">
    <source>
        <dbReference type="Proteomes" id="UP001157017"/>
    </source>
</evidence>
<organism evidence="1 2">
    <name type="scientific">Angustibacter aerolatus</name>
    <dbReference type="NCBI Taxonomy" id="1162965"/>
    <lineage>
        <taxon>Bacteria</taxon>
        <taxon>Bacillati</taxon>
        <taxon>Actinomycetota</taxon>
        <taxon>Actinomycetes</taxon>
        <taxon>Kineosporiales</taxon>
        <taxon>Kineosporiaceae</taxon>
    </lineage>
</organism>
<keyword evidence="2" id="KW-1185">Reference proteome</keyword>
<accession>A0ABQ6JMN5</accession>
<evidence type="ECO:0000313" key="1">
    <source>
        <dbReference type="EMBL" id="GMA88030.1"/>
    </source>
</evidence>
<gene>
    <name evidence="1" type="ORF">GCM10025868_32800</name>
</gene>
<protein>
    <submittedName>
        <fullName evidence="1">Uncharacterized protein</fullName>
    </submittedName>
</protein>
<sequence>MFRRSGAMACARSTLRRLFQPRLVGAVHDHQQAAPVAHVAERRDDRLRRGGVAVEQGGQHVDAVGAGPVGERTAQGGRLHLLGRALAVVARLRAVDDATTGELRRARRALAGATGALLAVGLATATADLATGLRRVRALASRGLLGHDDLVHQRDVRLHVEDLGGQVDGAGLLTGRREDVDGGHLQAPFTSLGGGLHEHDAAAGAGDGALDEQQTALGVDGVDRQVLGGHAHVAHATGHLQALEDATGRRGATDRAGLAVVAVRTVGGADAVEAVTLHDARGALALGGADDVDLLAGGEDLDGDFLAEGVLTGIGGAQARPGGDAG</sequence>
<dbReference type="Proteomes" id="UP001157017">
    <property type="component" value="Unassembled WGS sequence"/>
</dbReference>